<organism evidence="6 7">
    <name type="scientific">Aspergillus minisclerotigenes</name>
    <dbReference type="NCBI Taxonomy" id="656917"/>
    <lineage>
        <taxon>Eukaryota</taxon>
        <taxon>Fungi</taxon>
        <taxon>Dikarya</taxon>
        <taxon>Ascomycota</taxon>
        <taxon>Pezizomycotina</taxon>
        <taxon>Eurotiomycetes</taxon>
        <taxon>Eurotiomycetidae</taxon>
        <taxon>Eurotiales</taxon>
        <taxon>Aspergillaceae</taxon>
        <taxon>Aspergillus</taxon>
        <taxon>Aspergillus subgen. Circumdati</taxon>
    </lineage>
</organism>
<evidence type="ECO:0000313" key="7">
    <source>
        <dbReference type="Proteomes" id="UP000326289"/>
    </source>
</evidence>
<evidence type="ECO:0000313" key="6">
    <source>
        <dbReference type="EMBL" id="KAB8274651.1"/>
    </source>
</evidence>
<feature type="transmembrane region" description="Helical" evidence="5">
    <location>
        <begin position="312"/>
        <end position="331"/>
    </location>
</feature>
<reference evidence="6 7" key="1">
    <citation type="submission" date="2019-04" db="EMBL/GenBank/DDBJ databases">
        <title>Fungal friends and foes A comparative genomics study of 23 Aspergillus species from section Flavi.</title>
        <authorList>
            <consortium name="DOE Joint Genome Institute"/>
            <person name="Kjaerbolling I."/>
            <person name="Vesth T.C."/>
            <person name="Frisvad J.C."/>
            <person name="Nybo J.L."/>
            <person name="Theobald S."/>
            <person name="Kildgaard S."/>
            <person name="Petersen T.I."/>
            <person name="Kuo A."/>
            <person name="Sato A."/>
            <person name="Lyhne E.K."/>
            <person name="Kogle M.E."/>
            <person name="Wiebenga A."/>
            <person name="Kun R.S."/>
            <person name="Lubbers R.J."/>
            <person name="Makela M.R."/>
            <person name="Barry K."/>
            <person name="Chovatia M."/>
            <person name="Clum A."/>
            <person name="Daum C."/>
            <person name="Haridas S."/>
            <person name="He G."/>
            <person name="LaButti K."/>
            <person name="Lipzen A."/>
            <person name="Mondo S."/>
            <person name="Pangilinan J."/>
            <person name="Riley R."/>
            <person name="Salamov A."/>
            <person name="Simmons B.A."/>
            <person name="Magnuson J.K."/>
            <person name="Henrissat B."/>
            <person name="Mortensen U.H."/>
            <person name="Larsen T.O."/>
            <person name="De vries R.P."/>
            <person name="Grigoriev I.V."/>
            <person name="Machida M."/>
            <person name="Baker S.E."/>
            <person name="Andersen M.R."/>
        </authorList>
    </citation>
    <scope>NUCLEOTIDE SEQUENCE [LARGE SCALE GENOMIC DNA]</scope>
    <source>
        <strain evidence="6 7">CBS 117635</strain>
    </source>
</reference>
<accession>A0A5N6J708</accession>
<keyword evidence="3 5" id="KW-1133">Transmembrane helix</keyword>
<name>A0A5N6J708_9EURO</name>
<proteinExistence type="predicted"/>
<gene>
    <name evidence="6" type="ORF">BDV30DRAFT_89403</name>
</gene>
<dbReference type="EMBL" id="ML732787">
    <property type="protein sequence ID" value="KAB8274651.1"/>
    <property type="molecule type" value="Genomic_DNA"/>
</dbReference>
<evidence type="ECO:0000256" key="4">
    <source>
        <dbReference type="ARBA" id="ARBA00023136"/>
    </source>
</evidence>
<dbReference type="Gene3D" id="1.20.58.340">
    <property type="entry name" value="Magnesium transport protein CorA, transmembrane region"/>
    <property type="match status" value="1"/>
</dbReference>
<dbReference type="AlphaFoldDB" id="A0A5N6J708"/>
<evidence type="ECO:0000256" key="5">
    <source>
        <dbReference type="SAM" id="Phobius"/>
    </source>
</evidence>
<dbReference type="InterPro" id="IPR045863">
    <property type="entry name" value="CorA_TM1_TM2"/>
</dbReference>
<dbReference type="GO" id="GO:0016020">
    <property type="term" value="C:membrane"/>
    <property type="evidence" value="ECO:0007669"/>
    <property type="project" value="UniProtKB-SubCell"/>
</dbReference>
<feature type="transmembrane region" description="Helical" evidence="5">
    <location>
        <begin position="159"/>
        <end position="178"/>
    </location>
</feature>
<evidence type="ECO:0000256" key="2">
    <source>
        <dbReference type="ARBA" id="ARBA00022692"/>
    </source>
</evidence>
<dbReference type="SUPFAM" id="SSF144083">
    <property type="entry name" value="Magnesium transport protein CorA, transmembrane region"/>
    <property type="match status" value="1"/>
</dbReference>
<dbReference type="Pfam" id="PF01544">
    <property type="entry name" value="CorA"/>
    <property type="match status" value="1"/>
</dbReference>
<evidence type="ECO:0000256" key="1">
    <source>
        <dbReference type="ARBA" id="ARBA00004141"/>
    </source>
</evidence>
<evidence type="ECO:0000256" key="3">
    <source>
        <dbReference type="ARBA" id="ARBA00022989"/>
    </source>
</evidence>
<dbReference type="Proteomes" id="UP000326289">
    <property type="component" value="Unassembled WGS sequence"/>
</dbReference>
<dbReference type="InterPro" id="IPR002523">
    <property type="entry name" value="MgTranspt_CorA/ZnTranspt_ZntB"/>
</dbReference>
<keyword evidence="7" id="KW-1185">Reference proteome</keyword>
<keyword evidence="4 5" id="KW-0472">Membrane</keyword>
<sequence>MELSSVDTPQPPEVTIFEDDGTDILRPQEAVDLESFLSLPQRSSTQVIFARHETLEEYDAHLNLPADFRNTFTADLNSSFHTEYGFTRNAITHHISWSLFKIKIVEEPGKYYWIQASVFVNWDLQANQQRIFFVDVPSTQRKQLEQRFPTREMRDQNPYIWHAVFAHVMASLYSLSFWKQRDVIRKTEKIRNASSENLPKFLKNLNDSARHAVHLNETMEVAEHTMNSLLTEHSRWRDDFPEYVTGEDSAVRGTYFQTRQKLAFIAKEIHSARTRSRTLTDRLASEIQLANTLVSHEMSHNTRYDSMVMKTLSFVGMMYLPGTFVSGIFGSNFFDFQSGEKESWEMSREFWLYWAVTIPLTLATFAVWALWHYRAKLGFGEFLGRRRIEDPSEKV</sequence>
<protein>
    <submittedName>
        <fullName evidence="6">Uncharacterized protein</fullName>
    </submittedName>
</protein>
<feature type="transmembrane region" description="Helical" evidence="5">
    <location>
        <begin position="351"/>
        <end position="371"/>
    </location>
</feature>
<comment type="subcellular location">
    <subcellularLocation>
        <location evidence="1">Membrane</location>
        <topology evidence="1">Multi-pass membrane protein</topology>
    </subcellularLocation>
</comment>
<keyword evidence="2 5" id="KW-0812">Transmembrane</keyword>
<dbReference type="GO" id="GO:0046873">
    <property type="term" value="F:metal ion transmembrane transporter activity"/>
    <property type="evidence" value="ECO:0007669"/>
    <property type="project" value="InterPro"/>
</dbReference>